<proteinExistence type="predicted"/>
<dbReference type="RefSeq" id="WP_189685725.1">
    <property type="nucleotide sequence ID" value="NZ_BMYK01000002.1"/>
</dbReference>
<accession>A0ABQ3FWC6</accession>
<keyword evidence="4" id="KW-1185">Reference proteome</keyword>
<comment type="caution">
    <text evidence="3">The sequence shown here is derived from an EMBL/GenBank/DDBJ whole genome shotgun (WGS) entry which is preliminary data.</text>
</comment>
<evidence type="ECO:0000259" key="2">
    <source>
        <dbReference type="PROSITE" id="PS51688"/>
    </source>
</evidence>
<dbReference type="Gene3D" id="1.10.10.10">
    <property type="entry name" value="Winged helix-like DNA-binding domain superfamily/Winged helix DNA-binding domain"/>
    <property type="match status" value="1"/>
</dbReference>
<dbReference type="Pfam" id="PF13884">
    <property type="entry name" value="Peptidase_S74"/>
    <property type="match status" value="1"/>
</dbReference>
<sequence length="387" mass="39291">MIPSFEQRHSRAGRALPMGGGAPDQSGQNAAAVMQAELSKEQLDWAKQIYAETAPDRAAAAARANAVSDAQLAATQQQTAIAADAYKDYTTTYRPLEQQIVAEAQSYDTPERRAAEAAKAGADVQTQVDAQRAATMREMQRAGVNPASGKIMAMQGSMDLGAAKAKAGAANTAVRQIETLGAAKKADAANLGRGIASGQATNAALALQQGNSSVANSNAALGATTSGQAGLQAGYSGAQSGLAGAANTYGNIANTQAQASASGNSTAAALGSTAAMAAMLFLSDKDEKKDIKPLTDDQALAALEDTPVSTWKYKDGAVPGDDGQEHVGPMAQDVNRTMGERAAPRGKQVDIVALNGITMAAVKALNKKVDVLASKIGAGAPQAAYAA</sequence>
<name>A0ABQ3FWC6_9BURK</name>
<gene>
    <name evidence="3" type="ORF">GCM10007320_08580</name>
</gene>
<feature type="region of interest" description="Disordered" evidence="1">
    <location>
        <begin position="1"/>
        <end position="33"/>
    </location>
</feature>
<evidence type="ECO:0000256" key="1">
    <source>
        <dbReference type="SAM" id="MobiDB-lite"/>
    </source>
</evidence>
<dbReference type="EMBL" id="BMYK01000002">
    <property type="protein sequence ID" value="GHC72597.1"/>
    <property type="molecule type" value="Genomic_DNA"/>
</dbReference>
<feature type="domain" description="Peptidase S74" evidence="2">
    <location>
        <begin position="283"/>
        <end position="376"/>
    </location>
</feature>
<reference evidence="4" key="1">
    <citation type="journal article" date="2019" name="Int. J. Syst. Evol. Microbiol.">
        <title>The Global Catalogue of Microorganisms (GCM) 10K type strain sequencing project: providing services to taxonomists for standard genome sequencing and annotation.</title>
        <authorList>
            <consortium name="The Broad Institute Genomics Platform"/>
            <consortium name="The Broad Institute Genome Sequencing Center for Infectious Disease"/>
            <person name="Wu L."/>
            <person name="Ma J."/>
        </authorList>
    </citation>
    <scope>NUCLEOTIDE SEQUENCE [LARGE SCALE GENOMIC DNA]</scope>
    <source>
        <strain evidence="4">KCTC 23314</strain>
    </source>
</reference>
<dbReference type="InterPro" id="IPR036388">
    <property type="entry name" value="WH-like_DNA-bd_sf"/>
</dbReference>
<dbReference type="PROSITE" id="PS51688">
    <property type="entry name" value="ICA"/>
    <property type="match status" value="1"/>
</dbReference>
<evidence type="ECO:0000313" key="3">
    <source>
        <dbReference type="EMBL" id="GHC72597.1"/>
    </source>
</evidence>
<evidence type="ECO:0000313" key="4">
    <source>
        <dbReference type="Proteomes" id="UP000626210"/>
    </source>
</evidence>
<dbReference type="Proteomes" id="UP000626210">
    <property type="component" value="Unassembled WGS sequence"/>
</dbReference>
<organism evidence="3 4">
    <name type="scientific">Pseudorhodoferax aquiterrae</name>
    <dbReference type="NCBI Taxonomy" id="747304"/>
    <lineage>
        <taxon>Bacteria</taxon>
        <taxon>Pseudomonadati</taxon>
        <taxon>Pseudomonadota</taxon>
        <taxon>Betaproteobacteria</taxon>
        <taxon>Burkholderiales</taxon>
        <taxon>Comamonadaceae</taxon>
    </lineage>
</organism>
<protein>
    <recommendedName>
        <fullName evidence="2">Peptidase S74 domain-containing protein</fullName>
    </recommendedName>
</protein>
<dbReference type="InterPro" id="IPR030392">
    <property type="entry name" value="S74_ICA"/>
</dbReference>